<feature type="transmembrane region" description="Helical" evidence="1">
    <location>
        <begin position="27"/>
        <end position="49"/>
    </location>
</feature>
<feature type="transmembrane region" description="Helical" evidence="1">
    <location>
        <begin position="170"/>
        <end position="196"/>
    </location>
</feature>
<sequence>VYVKRLILWERMTAGGAGSVIEWLRSISWVTLVAVLALAGMVTLLAYPLRVGVARGWAQGAINLSVLTTGFATMALSVVLLFAFQSLYGYVYQRIGWIIAMFMAGLVVGCGAVQWRWRRAGESERRNAQLWRSLIVVDVLLAGVALLIPLVLPALGAMQTTKPALAWVEVAVSVIVTVTGILGGASFALAGGLQLLTTRKVGTAAGSIVWADHTGACAGALLTGILLVPVFGTRAAAFLLVGMKLASAVVLGLAARLSTR</sequence>
<feature type="transmembrane region" description="Helical" evidence="1">
    <location>
        <begin position="61"/>
        <end position="83"/>
    </location>
</feature>
<reference evidence="2" key="1">
    <citation type="journal article" date="2014" name="Front. Microbiol.">
        <title>High frequency of phylogenetically diverse reductive dehalogenase-homologous genes in deep subseafloor sedimentary metagenomes.</title>
        <authorList>
            <person name="Kawai M."/>
            <person name="Futagami T."/>
            <person name="Toyoda A."/>
            <person name="Takaki Y."/>
            <person name="Nishi S."/>
            <person name="Hori S."/>
            <person name="Arai W."/>
            <person name="Tsubouchi T."/>
            <person name="Morono Y."/>
            <person name="Uchiyama I."/>
            <person name="Ito T."/>
            <person name="Fujiyama A."/>
            <person name="Inagaki F."/>
            <person name="Takami H."/>
        </authorList>
    </citation>
    <scope>NUCLEOTIDE SEQUENCE</scope>
    <source>
        <strain evidence="2">Expedition CK06-06</strain>
    </source>
</reference>
<proteinExistence type="predicted"/>
<evidence type="ECO:0000313" key="2">
    <source>
        <dbReference type="EMBL" id="GAG25894.1"/>
    </source>
</evidence>
<feature type="transmembrane region" description="Helical" evidence="1">
    <location>
        <begin position="237"/>
        <end position="257"/>
    </location>
</feature>
<name>X0W4U4_9ZZZZ</name>
<protein>
    <recommendedName>
        <fullName evidence="3">Major facilitator superfamily (MFS) profile domain-containing protein</fullName>
    </recommendedName>
</protein>
<evidence type="ECO:0008006" key="3">
    <source>
        <dbReference type="Google" id="ProtNLM"/>
    </source>
</evidence>
<accession>X0W4U4</accession>
<gene>
    <name evidence="2" type="ORF">S01H1_49905</name>
</gene>
<evidence type="ECO:0000256" key="1">
    <source>
        <dbReference type="SAM" id="Phobius"/>
    </source>
</evidence>
<feature type="transmembrane region" description="Helical" evidence="1">
    <location>
        <begin position="134"/>
        <end position="158"/>
    </location>
</feature>
<keyword evidence="1" id="KW-0812">Transmembrane</keyword>
<organism evidence="2">
    <name type="scientific">marine sediment metagenome</name>
    <dbReference type="NCBI Taxonomy" id="412755"/>
    <lineage>
        <taxon>unclassified sequences</taxon>
        <taxon>metagenomes</taxon>
        <taxon>ecological metagenomes</taxon>
    </lineage>
</organism>
<feature type="non-terminal residue" evidence="2">
    <location>
        <position position="1"/>
    </location>
</feature>
<feature type="transmembrane region" description="Helical" evidence="1">
    <location>
        <begin position="95"/>
        <end position="113"/>
    </location>
</feature>
<dbReference type="EMBL" id="BARS01032130">
    <property type="protein sequence ID" value="GAG25894.1"/>
    <property type="molecule type" value="Genomic_DNA"/>
</dbReference>
<feature type="transmembrane region" description="Helical" evidence="1">
    <location>
        <begin position="208"/>
        <end position="231"/>
    </location>
</feature>
<keyword evidence="1" id="KW-1133">Transmembrane helix</keyword>
<comment type="caution">
    <text evidence="2">The sequence shown here is derived from an EMBL/GenBank/DDBJ whole genome shotgun (WGS) entry which is preliminary data.</text>
</comment>
<keyword evidence="1" id="KW-0472">Membrane</keyword>
<dbReference type="AlphaFoldDB" id="X0W4U4"/>